<protein>
    <recommendedName>
        <fullName evidence="3">Class I SAM-dependent methyltransferase</fullName>
    </recommendedName>
</protein>
<name>A0A246GE19_9FLAO</name>
<organism evidence="1 2">
    <name type="scientific">Flavobacterium columnare</name>
    <dbReference type="NCBI Taxonomy" id="996"/>
    <lineage>
        <taxon>Bacteria</taxon>
        <taxon>Pseudomonadati</taxon>
        <taxon>Bacteroidota</taxon>
        <taxon>Flavobacteriia</taxon>
        <taxon>Flavobacteriales</taxon>
        <taxon>Flavobacteriaceae</taxon>
        <taxon>Flavobacterium</taxon>
    </lineage>
</organism>
<reference evidence="1 2" key="1">
    <citation type="journal article" date="2017" name="Infect. Genet. Evol.">
        <title>Comparative genome analysis of fish pathogen Flavobacterium columnare reveals extensive sequence diversity within the species.</title>
        <authorList>
            <person name="Kayansamruaj P."/>
            <person name="Dong H.T."/>
            <person name="Hirono I."/>
            <person name="Kondo H."/>
            <person name="Senapin S."/>
            <person name="Rodkhum C."/>
        </authorList>
    </citation>
    <scope>NUCLEOTIDE SEQUENCE [LARGE SCALE GENOMIC DNA]</scope>
    <source>
        <strain evidence="1 2">1214</strain>
    </source>
</reference>
<dbReference type="CDD" id="cd02440">
    <property type="entry name" value="AdoMet_MTases"/>
    <property type="match status" value="1"/>
</dbReference>
<evidence type="ECO:0000313" key="2">
    <source>
        <dbReference type="Proteomes" id="UP000198034"/>
    </source>
</evidence>
<accession>A0A246GE19</accession>
<dbReference type="SUPFAM" id="SSF53335">
    <property type="entry name" value="S-adenosyl-L-methionine-dependent methyltransferases"/>
    <property type="match status" value="1"/>
</dbReference>
<proteinExistence type="predicted"/>
<comment type="caution">
    <text evidence="1">The sequence shown here is derived from an EMBL/GenBank/DDBJ whole genome shotgun (WGS) entry which is preliminary data.</text>
</comment>
<dbReference type="OrthoDB" id="9770553at2"/>
<dbReference type="PANTHER" id="PTHR43861">
    <property type="entry name" value="TRANS-ACONITATE 2-METHYLTRANSFERASE-RELATED"/>
    <property type="match status" value="1"/>
</dbReference>
<dbReference type="InterPro" id="IPR029063">
    <property type="entry name" value="SAM-dependent_MTases_sf"/>
</dbReference>
<sequence>MKIERKIFKTAIQEILSKKGTDEVLSEAAFPAYAHKNPLIDYIFWKRLKIVANYIDKKKKDKTDVLDFGCGSGVFSYVLTSKGCNVTAIDLNLQPVRILSEKIKFPQHINFIENDIFKVDFKHSKFDYIVALDVLEHIPISELEDYLILFTDLLKENGEIIISGPTENIIYKIGRKLAGSDFTGHYHETNIARIKDVFLRKCKVHTLSKIFWPITLFEVFVSKKK</sequence>
<dbReference type="PANTHER" id="PTHR43861:SF6">
    <property type="entry name" value="METHYLTRANSFERASE TYPE 11"/>
    <property type="match status" value="1"/>
</dbReference>
<evidence type="ECO:0008006" key="3">
    <source>
        <dbReference type="Google" id="ProtNLM"/>
    </source>
</evidence>
<dbReference type="EMBL" id="MTCY01000002">
    <property type="protein sequence ID" value="OWP79635.1"/>
    <property type="molecule type" value="Genomic_DNA"/>
</dbReference>
<dbReference type="Gene3D" id="3.40.50.150">
    <property type="entry name" value="Vaccinia Virus protein VP39"/>
    <property type="match status" value="1"/>
</dbReference>
<dbReference type="Pfam" id="PF13489">
    <property type="entry name" value="Methyltransf_23"/>
    <property type="match status" value="1"/>
</dbReference>
<dbReference type="Proteomes" id="UP000198034">
    <property type="component" value="Unassembled WGS sequence"/>
</dbReference>
<evidence type="ECO:0000313" key="1">
    <source>
        <dbReference type="EMBL" id="OWP79635.1"/>
    </source>
</evidence>
<gene>
    <name evidence="1" type="ORF">BWK62_01555</name>
</gene>
<dbReference type="AlphaFoldDB" id="A0A246GE19"/>